<dbReference type="AlphaFoldDB" id="A0A1B6DF39"/>
<protein>
    <recommendedName>
        <fullName evidence="11">VWFA domain-containing protein</fullName>
    </recommendedName>
</protein>
<dbReference type="InterPro" id="IPR002035">
    <property type="entry name" value="VWF_A"/>
</dbReference>
<evidence type="ECO:0000256" key="4">
    <source>
        <dbReference type="ARBA" id="ARBA00022801"/>
    </source>
</evidence>
<evidence type="ECO:0000256" key="2">
    <source>
        <dbReference type="ARBA" id="ARBA00022741"/>
    </source>
</evidence>
<dbReference type="Pfam" id="PF03731">
    <property type="entry name" value="Ku_N"/>
    <property type="match status" value="1"/>
</dbReference>
<evidence type="ECO:0000256" key="8">
    <source>
        <dbReference type="ARBA" id="ARBA00023172"/>
    </source>
</evidence>
<dbReference type="PROSITE" id="PS50234">
    <property type="entry name" value="VWFA"/>
    <property type="match status" value="1"/>
</dbReference>
<keyword evidence="3" id="KW-0227">DNA damage</keyword>
<keyword evidence="2" id="KW-0547">Nucleotide-binding</keyword>
<dbReference type="GO" id="GO:0000723">
    <property type="term" value="P:telomere maintenance"/>
    <property type="evidence" value="ECO:0007669"/>
    <property type="project" value="TreeGrafter"/>
</dbReference>
<dbReference type="GO" id="GO:0016787">
    <property type="term" value="F:hydrolase activity"/>
    <property type="evidence" value="ECO:0007669"/>
    <property type="project" value="UniProtKB-KW"/>
</dbReference>
<dbReference type="InterPro" id="IPR014893">
    <property type="entry name" value="Ku_PK_bind"/>
</dbReference>
<dbReference type="InterPro" id="IPR036465">
    <property type="entry name" value="vWFA_dom_sf"/>
</dbReference>
<dbReference type="InterPro" id="IPR006164">
    <property type="entry name" value="DNA_bd_Ku70/Ku80"/>
</dbReference>
<dbReference type="InterPro" id="IPR036494">
    <property type="entry name" value="Ku_C_sf"/>
</dbReference>
<proteinExistence type="predicted"/>
<keyword evidence="10" id="KW-0539">Nucleus</keyword>
<dbReference type="GO" id="GO:0006310">
    <property type="term" value="P:DNA recombination"/>
    <property type="evidence" value="ECO:0007669"/>
    <property type="project" value="UniProtKB-KW"/>
</dbReference>
<organism evidence="12">
    <name type="scientific">Clastoptera arizonana</name>
    <name type="common">Arizona spittle bug</name>
    <dbReference type="NCBI Taxonomy" id="38151"/>
    <lineage>
        <taxon>Eukaryota</taxon>
        <taxon>Metazoa</taxon>
        <taxon>Ecdysozoa</taxon>
        <taxon>Arthropoda</taxon>
        <taxon>Hexapoda</taxon>
        <taxon>Insecta</taxon>
        <taxon>Pterygota</taxon>
        <taxon>Neoptera</taxon>
        <taxon>Paraneoptera</taxon>
        <taxon>Hemiptera</taxon>
        <taxon>Auchenorrhyncha</taxon>
        <taxon>Cercopoidea</taxon>
        <taxon>Clastopteridae</taxon>
        <taxon>Clastoptera</taxon>
    </lineage>
</organism>
<dbReference type="GO" id="GO:0003690">
    <property type="term" value="F:double-stranded DNA binding"/>
    <property type="evidence" value="ECO:0007669"/>
    <property type="project" value="TreeGrafter"/>
</dbReference>
<keyword evidence="4" id="KW-0378">Hydrolase</keyword>
<dbReference type="Gene3D" id="1.10.1600.10">
    <property type="match status" value="1"/>
</dbReference>
<evidence type="ECO:0000256" key="3">
    <source>
        <dbReference type="ARBA" id="ARBA00022763"/>
    </source>
</evidence>
<dbReference type="GO" id="GO:0005524">
    <property type="term" value="F:ATP binding"/>
    <property type="evidence" value="ECO:0007669"/>
    <property type="project" value="UniProtKB-KW"/>
</dbReference>
<keyword evidence="9" id="KW-0234">DNA repair</keyword>
<dbReference type="SMART" id="SM00559">
    <property type="entry name" value="Ku78"/>
    <property type="match status" value="1"/>
</dbReference>
<evidence type="ECO:0000256" key="9">
    <source>
        <dbReference type="ARBA" id="ARBA00023204"/>
    </source>
</evidence>
<dbReference type="InterPro" id="IPR016194">
    <property type="entry name" value="SPOC-like_C_dom_sf"/>
</dbReference>
<dbReference type="GO" id="GO:0004386">
    <property type="term" value="F:helicase activity"/>
    <property type="evidence" value="ECO:0007669"/>
    <property type="project" value="UniProtKB-KW"/>
</dbReference>
<dbReference type="SUPFAM" id="SSF101420">
    <property type="entry name" value="C-terminal domain of Ku80"/>
    <property type="match status" value="1"/>
</dbReference>
<dbReference type="EMBL" id="GEDC01012999">
    <property type="protein sequence ID" value="JAS24299.1"/>
    <property type="molecule type" value="Transcribed_RNA"/>
</dbReference>
<accession>A0A1B6DF39</accession>
<name>A0A1B6DF39_9HEMI</name>
<dbReference type="PANTHER" id="PTHR12604">
    <property type="entry name" value="KU AUTOANTIGEN DNA HELICASE"/>
    <property type="match status" value="1"/>
</dbReference>
<dbReference type="Pfam" id="PF02735">
    <property type="entry name" value="Ku"/>
    <property type="match status" value="1"/>
</dbReference>
<sequence>MPPKTKREAIVLVWDISESSSQIDADGVSTFEKSKQCLSWIVTRKILSNSKDEIGVVVFGSKETNNTLHDDFNDRYENISVITENLSMATWDILRQVEKIKISTLKKADWIEAILVGIDFLKHSMEGKVFTESKIVILSNFTSEVNSEKDLHVIQNVINSMKINLVAIGPDIGGENEDSQTQSELLIAHLVTDTQGVICSYNEALKQLRFYEKPAKKPQGWHVSLTIGPDIQIPVTGYKMVDSSFNIGWNVQTVDNEPIIKDHGFFKKDETCVENQDIIDGYVFGNSIIPFSAVEKETMTYDSGEKCLNVLQTAPIAECLPKHLFIGDTVHYFVPQPDDEEAAVAFAAVVKALYDLDLAFIVRKVYRNGTIPMLGAMIPKIEDDHYILLFLEIPFKQDNKKVNIPSLRYVKSTEEQISCIDRLITSMDLTNPEIFEEDEEPYAPEKLIDPFKQHVDKCIVMKALHKDSPLPSQPEKFILDLIKPLPVIEERSKDVLEDVKKVFPLEKVDTDKNKKEAAVMFDLGNNPDEAPNINGEIKMELDASMDDLVKSSIDHISTVNPESDFESILKNGVPFVRVCDELQSVIIKLFISCVDDDVKKPLKVLAFLRKHCLDYDPMLYNIWLGFLKDIIIERENHNIWELIIQESLSLITSKESEKSNLTMEEAKLFNEVKKQTPESNKMDEIMDADDLLDMM</sequence>
<dbReference type="InterPro" id="IPR005161">
    <property type="entry name" value="Ku_N"/>
</dbReference>
<dbReference type="Gene3D" id="3.40.50.410">
    <property type="entry name" value="von Willebrand factor, type A domain"/>
    <property type="match status" value="1"/>
</dbReference>
<dbReference type="GO" id="GO:0006303">
    <property type="term" value="P:double-strand break repair via nonhomologous end joining"/>
    <property type="evidence" value="ECO:0007669"/>
    <property type="project" value="InterPro"/>
</dbReference>
<dbReference type="GO" id="GO:0043564">
    <property type="term" value="C:Ku70:Ku80 complex"/>
    <property type="evidence" value="ECO:0007669"/>
    <property type="project" value="TreeGrafter"/>
</dbReference>
<comment type="subcellular location">
    <subcellularLocation>
        <location evidence="1">Nucleus</location>
    </subcellularLocation>
</comment>
<keyword evidence="7" id="KW-0238">DNA-binding</keyword>
<dbReference type="SUPFAM" id="SSF100939">
    <property type="entry name" value="SPOC domain-like"/>
    <property type="match status" value="1"/>
</dbReference>
<evidence type="ECO:0000259" key="11">
    <source>
        <dbReference type="PROSITE" id="PS50234"/>
    </source>
</evidence>
<gene>
    <name evidence="12" type="ORF">g.25876</name>
</gene>
<keyword evidence="6" id="KW-0067">ATP-binding</keyword>
<keyword evidence="5" id="KW-0347">Helicase</keyword>
<evidence type="ECO:0000256" key="1">
    <source>
        <dbReference type="ARBA" id="ARBA00004123"/>
    </source>
</evidence>
<evidence type="ECO:0000256" key="6">
    <source>
        <dbReference type="ARBA" id="ARBA00022840"/>
    </source>
</evidence>
<feature type="domain" description="VWFA" evidence="11">
    <location>
        <begin position="9"/>
        <end position="169"/>
    </location>
</feature>
<evidence type="ECO:0000256" key="5">
    <source>
        <dbReference type="ARBA" id="ARBA00022806"/>
    </source>
</evidence>
<evidence type="ECO:0000256" key="10">
    <source>
        <dbReference type="ARBA" id="ARBA00023242"/>
    </source>
</evidence>
<dbReference type="Gene3D" id="2.40.290.10">
    <property type="match status" value="1"/>
</dbReference>
<reference evidence="12" key="1">
    <citation type="submission" date="2015-12" db="EMBL/GenBank/DDBJ databases">
        <title>De novo transcriptome assembly of four potential Pierce s Disease insect vectors from Arizona vineyards.</title>
        <authorList>
            <person name="Tassone E.E."/>
        </authorList>
    </citation>
    <scope>NUCLEOTIDE SEQUENCE</scope>
</reference>
<evidence type="ECO:0000313" key="12">
    <source>
        <dbReference type="EMBL" id="JAS24299.1"/>
    </source>
</evidence>
<keyword evidence="8" id="KW-0233">DNA recombination</keyword>
<dbReference type="GO" id="GO:0042162">
    <property type="term" value="F:telomeric DNA binding"/>
    <property type="evidence" value="ECO:0007669"/>
    <property type="project" value="TreeGrafter"/>
</dbReference>
<evidence type="ECO:0000256" key="7">
    <source>
        <dbReference type="ARBA" id="ARBA00023125"/>
    </source>
</evidence>
<dbReference type="PANTHER" id="PTHR12604:SF4">
    <property type="entry name" value="X-RAY REPAIR CROSS-COMPLEMENTING PROTEIN 5"/>
    <property type="match status" value="1"/>
</dbReference>
<dbReference type="SUPFAM" id="SSF53300">
    <property type="entry name" value="vWA-like"/>
    <property type="match status" value="1"/>
</dbReference>
<dbReference type="Gene3D" id="1.25.40.240">
    <property type="entry name" value="Ku, C-terminal domain"/>
    <property type="match status" value="1"/>
</dbReference>
<dbReference type="Pfam" id="PF08785">
    <property type="entry name" value="Ku_PK_bind"/>
    <property type="match status" value="1"/>
</dbReference>